<dbReference type="InterPro" id="IPR036397">
    <property type="entry name" value="RNaseH_sf"/>
</dbReference>
<gene>
    <name evidence="2" type="ORF">SCLCIDRAFT_146157</name>
</gene>
<dbReference type="OrthoDB" id="2449121at2759"/>
<evidence type="ECO:0000313" key="2">
    <source>
        <dbReference type="EMBL" id="KIM50181.1"/>
    </source>
</evidence>
<dbReference type="EMBL" id="KN822633">
    <property type="protein sequence ID" value="KIM50181.1"/>
    <property type="molecule type" value="Genomic_DNA"/>
</dbReference>
<evidence type="ECO:0000256" key="1">
    <source>
        <dbReference type="SAM" id="MobiDB-lite"/>
    </source>
</evidence>
<reference evidence="3" key="2">
    <citation type="submission" date="2015-01" db="EMBL/GenBank/DDBJ databases">
        <title>Evolutionary Origins and Diversification of the Mycorrhizal Mutualists.</title>
        <authorList>
            <consortium name="DOE Joint Genome Institute"/>
            <consortium name="Mycorrhizal Genomics Consortium"/>
            <person name="Kohler A."/>
            <person name="Kuo A."/>
            <person name="Nagy L.G."/>
            <person name="Floudas D."/>
            <person name="Copeland A."/>
            <person name="Barry K.W."/>
            <person name="Cichocki N."/>
            <person name="Veneault-Fourrey C."/>
            <person name="LaButti K."/>
            <person name="Lindquist E.A."/>
            <person name="Lipzen A."/>
            <person name="Lundell T."/>
            <person name="Morin E."/>
            <person name="Murat C."/>
            <person name="Riley R."/>
            <person name="Ohm R."/>
            <person name="Sun H."/>
            <person name="Tunlid A."/>
            <person name="Henrissat B."/>
            <person name="Grigoriev I.V."/>
            <person name="Hibbett D.S."/>
            <person name="Martin F."/>
        </authorList>
    </citation>
    <scope>NUCLEOTIDE SEQUENCE [LARGE SCALE GENOMIC DNA]</scope>
    <source>
        <strain evidence="3">Foug A</strain>
    </source>
</reference>
<feature type="region of interest" description="Disordered" evidence="1">
    <location>
        <begin position="66"/>
        <end position="88"/>
    </location>
</feature>
<sequence length="270" mass="31047">EIIYPGANGDAWWNTEQLLKQVKRAIEIFEAAHPDCIALFIFDQSSAHALLPPDALKAFEMNKSNGGKQWKQRDTVIPNTNPTVEHRGKPQKMCLPNGQPKGLQQVLEERGFNVWKLQVKCSPICPWENEDCCMARLLSKQDDFTNQPSMLETLIKDAGHECIFLPKFHCELNPIEMYWDWCKYCYREVKKSTFEEAKRCGVQQLDACPTEVICRFINCSWQFMLLNLDHVTSGLTKPPCCLGSAQLKENMTKPGFEPRTSWHIPRCSNH</sequence>
<dbReference type="PANTHER" id="PTHR35871:SF1">
    <property type="entry name" value="CXC1-LIKE CYSTEINE CLUSTER ASSOCIATED WITH KDZ TRANSPOSASES DOMAIN-CONTAINING PROTEIN"/>
    <property type="match status" value="1"/>
</dbReference>
<dbReference type="GO" id="GO:0003676">
    <property type="term" value="F:nucleic acid binding"/>
    <property type="evidence" value="ECO:0007669"/>
    <property type="project" value="InterPro"/>
</dbReference>
<dbReference type="InParanoid" id="A0A0C3D262"/>
<dbReference type="STRING" id="1036808.A0A0C3D262"/>
<accession>A0A0C3D262</accession>
<name>A0A0C3D262_9AGAM</name>
<dbReference type="HOGENOM" id="CLU_005726_3_0_1"/>
<evidence type="ECO:0008006" key="4">
    <source>
        <dbReference type="Google" id="ProtNLM"/>
    </source>
</evidence>
<dbReference type="Proteomes" id="UP000053989">
    <property type="component" value="Unassembled WGS sequence"/>
</dbReference>
<keyword evidence="3" id="KW-1185">Reference proteome</keyword>
<evidence type="ECO:0000313" key="3">
    <source>
        <dbReference type="Proteomes" id="UP000053989"/>
    </source>
</evidence>
<protein>
    <recommendedName>
        <fullName evidence="4">Tc1-like transposase DDE domain-containing protein</fullName>
    </recommendedName>
</protein>
<reference evidence="2 3" key="1">
    <citation type="submission" date="2014-04" db="EMBL/GenBank/DDBJ databases">
        <authorList>
            <consortium name="DOE Joint Genome Institute"/>
            <person name="Kuo A."/>
            <person name="Kohler A."/>
            <person name="Nagy L.G."/>
            <person name="Floudas D."/>
            <person name="Copeland A."/>
            <person name="Barry K.W."/>
            <person name="Cichocki N."/>
            <person name="Veneault-Fourrey C."/>
            <person name="LaButti K."/>
            <person name="Lindquist E.A."/>
            <person name="Lipzen A."/>
            <person name="Lundell T."/>
            <person name="Morin E."/>
            <person name="Murat C."/>
            <person name="Sun H."/>
            <person name="Tunlid A."/>
            <person name="Henrissat B."/>
            <person name="Grigoriev I.V."/>
            <person name="Hibbett D.S."/>
            <person name="Martin F."/>
            <person name="Nordberg H.P."/>
            <person name="Cantor M.N."/>
            <person name="Hua S.X."/>
        </authorList>
    </citation>
    <scope>NUCLEOTIDE SEQUENCE [LARGE SCALE GENOMIC DNA]</scope>
    <source>
        <strain evidence="2 3">Foug A</strain>
    </source>
</reference>
<dbReference type="Gene3D" id="3.30.420.10">
    <property type="entry name" value="Ribonuclease H-like superfamily/Ribonuclease H"/>
    <property type="match status" value="1"/>
</dbReference>
<dbReference type="AlphaFoldDB" id="A0A0C3D262"/>
<feature type="non-terminal residue" evidence="2">
    <location>
        <position position="1"/>
    </location>
</feature>
<dbReference type="PANTHER" id="PTHR35871">
    <property type="entry name" value="EXPRESSED PROTEIN"/>
    <property type="match status" value="1"/>
</dbReference>
<proteinExistence type="predicted"/>
<organism evidence="2 3">
    <name type="scientific">Scleroderma citrinum Foug A</name>
    <dbReference type="NCBI Taxonomy" id="1036808"/>
    <lineage>
        <taxon>Eukaryota</taxon>
        <taxon>Fungi</taxon>
        <taxon>Dikarya</taxon>
        <taxon>Basidiomycota</taxon>
        <taxon>Agaricomycotina</taxon>
        <taxon>Agaricomycetes</taxon>
        <taxon>Agaricomycetidae</taxon>
        <taxon>Boletales</taxon>
        <taxon>Sclerodermatineae</taxon>
        <taxon>Sclerodermataceae</taxon>
        <taxon>Scleroderma</taxon>
    </lineage>
</organism>